<evidence type="ECO:0000313" key="3">
    <source>
        <dbReference type="Proteomes" id="UP001338125"/>
    </source>
</evidence>
<evidence type="ECO:0000256" key="1">
    <source>
        <dbReference type="SAM" id="MobiDB-lite"/>
    </source>
</evidence>
<reference evidence="2 3" key="1">
    <citation type="submission" date="2024-01" db="EMBL/GenBank/DDBJ databases">
        <title>Complete genome of Cladobotryum mycophilum ATHUM6906.</title>
        <authorList>
            <person name="Christinaki A.C."/>
            <person name="Myridakis A.I."/>
            <person name="Kouvelis V.N."/>
        </authorList>
    </citation>
    <scope>NUCLEOTIDE SEQUENCE [LARGE SCALE GENOMIC DNA]</scope>
    <source>
        <strain evidence="2 3">ATHUM6906</strain>
    </source>
</reference>
<feature type="compositionally biased region" description="Low complexity" evidence="1">
    <location>
        <begin position="1"/>
        <end position="36"/>
    </location>
</feature>
<accession>A0ABR0SSR6</accession>
<keyword evidence="3" id="KW-1185">Reference proteome</keyword>
<name>A0ABR0SSR6_9HYPO</name>
<evidence type="ECO:0008006" key="4">
    <source>
        <dbReference type="Google" id="ProtNLM"/>
    </source>
</evidence>
<dbReference type="EMBL" id="JAVFKD010000004">
    <property type="protein sequence ID" value="KAK5994790.1"/>
    <property type="molecule type" value="Genomic_DNA"/>
</dbReference>
<dbReference type="Pfam" id="PF13376">
    <property type="entry name" value="OmdA"/>
    <property type="match status" value="1"/>
</dbReference>
<sequence>MSTMRATRSSTRLAAAAAMTEETTVTTTTPPVASTARRSKTAKTKSSVSTASPATAVVAVSTKTSTASKSSTTKASSSKSTKLPSAEPETIPFADISAFDAWLSSSGASTPSGIWLKISKKASGIPSISYLEAVDTALCHGWIDGMRKSLDASFFLQRFTPRRRKSLWSQRNVERVDAAKEDGRWEKAYAGPGKMETPRDFEEALAVNEAAKIMFGSLTKSQRYPFLWRIETVKRAETRKRKIEQFVELLAEGKTL</sequence>
<feature type="region of interest" description="Disordered" evidence="1">
    <location>
        <begin position="1"/>
        <end position="87"/>
    </location>
</feature>
<evidence type="ECO:0000313" key="2">
    <source>
        <dbReference type="EMBL" id="KAK5994790.1"/>
    </source>
</evidence>
<organism evidence="2 3">
    <name type="scientific">Cladobotryum mycophilum</name>
    <dbReference type="NCBI Taxonomy" id="491253"/>
    <lineage>
        <taxon>Eukaryota</taxon>
        <taxon>Fungi</taxon>
        <taxon>Dikarya</taxon>
        <taxon>Ascomycota</taxon>
        <taxon>Pezizomycotina</taxon>
        <taxon>Sordariomycetes</taxon>
        <taxon>Hypocreomycetidae</taxon>
        <taxon>Hypocreales</taxon>
        <taxon>Hypocreaceae</taxon>
        <taxon>Cladobotryum</taxon>
    </lineage>
</organism>
<gene>
    <name evidence="2" type="ORF">PT974_03173</name>
</gene>
<comment type="caution">
    <text evidence="2">The sequence shown here is derived from an EMBL/GenBank/DDBJ whole genome shotgun (WGS) entry which is preliminary data.</text>
</comment>
<feature type="compositionally biased region" description="Low complexity" evidence="1">
    <location>
        <begin position="44"/>
        <end position="86"/>
    </location>
</feature>
<protein>
    <recommendedName>
        <fullName evidence="4">Bacteriocin-protection protein</fullName>
    </recommendedName>
</protein>
<dbReference type="Proteomes" id="UP001338125">
    <property type="component" value="Unassembled WGS sequence"/>
</dbReference>
<proteinExistence type="predicted"/>